<feature type="compositionally biased region" description="Polar residues" evidence="2">
    <location>
        <begin position="491"/>
        <end position="508"/>
    </location>
</feature>
<evidence type="ECO:0000313" key="5">
    <source>
        <dbReference type="Proteomes" id="UP001497525"/>
    </source>
</evidence>
<feature type="compositionally biased region" description="Basic and acidic residues" evidence="2">
    <location>
        <begin position="743"/>
        <end position="761"/>
    </location>
</feature>
<keyword evidence="1" id="KW-0430">Lectin</keyword>
<evidence type="ECO:0000259" key="3">
    <source>
        <dbReference type="PROSITE" id="PS51304"/>
    </source>
</evidence>
<feature type="region of interest" description="Disordered" evidence="2">
    <location>
        <begin position="538"/>
        <end position="645"/>
    </location>
</feature>
<evidence type="ECO:0000256" key="2">
    <source>
        <dbReference type="SAM" id="MobiDB-lite"/>
    </source>
</evidence>
<evidence type="ECO:0000256" key="1">
    <source>
        <dbReference type="ARBA" id="ARBA00022734"/>
    </source>
</evidence>
<feature type="compositionally biased region" description="Basic residues" evidence="2">
    <location>
        <begin position="979"/>
        <end position="989"/>
    </location>
</feature>
<feature type="region of interest" description="Disordered" evidence="2">
    <location>
        <begin position="866"/>
        <end position="989"/>
    </location>
</feature>
<feature type="region of interest" description="Disordered" evidence="2">
    <location>
        <begin position="490"/>
        <end position="510"/>
    </location>
</feature>
<dbReference type="AlphaFoldDB" id="A0AAV2T1D6"/>
<gene>
    <name evidence="4" type="ORF">CDAUBV1_LOCUS2643</name>
</gene>
<proteinExistence type="predicted"/>
<feature type="compositionally biased region" description="Polar residues" evidence="2">
    <location>
        <begin position="920"/>
        <end position="930"/>
    </location>
</feature>
<feature type="region of interest" description="Disordered" evidence="2">
    <location>
        <begin position="739"/>
        <end position="811"/>
    </location>
</feature>
<evidence type="ECO:0000313" key="4">
    <source>
        <dbReference type="EMBL" id="CAL5130581.1"/>
    </source>
</evidence>
<feature type="region of interest" description="Disordered" evidence="2">
    <location>
        <begin position="285"/>
        <end position="335"/>
    </location>
</feature>
<dbReference type="EMBL" id="CAXLJL010000068">
    <property type="protein sequence ID" value="CAL5130581.1"/>
    <property type="molecule type" value="Genomic_DNA"/>
</dbReference>
<feature type="compositionally biased region" description="Basic and acidic residues" evidence="2">
    <location>
        <begin position="566"/>
        <end position="579"/>
    </location>
</feature>
<dbReference type="Gene3D" id="2.60.120.200">
    <property type="match status" value="1"/>
</dbReference>
<accession>A0AAV2T1D6</accession>
<feature type="compositionally biased region" description="Polar residues" evidence="2">
    <location>
        <begin position="788"/>
        <end position="810"/>
    </location>
</feature>
<feature type="domain" description="Galectin" evidence="3">
    <location>
        <begin position="3"/>
        <end position="153"/>
    </location>
</feature>
<dbReference type="GO" id="GO:0030246">
    <property type="term" value="F:carbohydrate binding"/>
    <property type="evidence" value="ECO:0007669"/>
    <property type="project" value="UniProtKB-KW"/>
</dbReference>
<comment type="caution">
    <text evidence="4">The sequence shown here is derived from an EMBL/GenBank/DDBJ whole genome shotgun (WGS) entry which is preliminary data.</text>
</comment>
<reference evidence="4" key="1">
    <citation type="submission" date="2024-06" db="EMBL/GenBank/DDBJ databases">
        <authorList>
            <person name="Liu X."/>
            <person name="Lenzi L."/>
            <person name="Haldenby T S."/>
            <person name="Uol C."/>
        </authorList>
    </citation>
    <scope>NUCLEOTIDE SEQUENCE</scope>
</reference>
<feature type="region of interest" description="Disordered" evidence="2">
    <location>
        <begin position="368"/>
        <end position="410"/>
    </location>
</feature>
<protein>
    <recommendedName>
        <fullName evidence="3">Galectin domain-containing protein</fullName>
    </recommendedName>
</protein>
<dbReference type="PROSITE" id="PS51304">
    <property type="entry name" value="GALECTIN"/>
    <property type="match status" value="1"/>
</dbReference>
<feature type="compositionally biased region" description="Low complexity" evidence="2">
    <location>
        <begin position="597"/>
        <end position="618"/>
    </location>
</feature>
<feature type="compositionally biased region" description="Basic and acidic residues" evidence="2">
    <location>
        <begin position="910"/>
        <end position="919"/>
    </location>
</feature>
<name>A0AAV2T1D6_CALDB</name>
<organism evidence="4 5">
    <name type="scientific">Calicophoron daubneyi</name>
    <name type="common">Rumen fluke</name>
    <name type="synonym">Paramphistomum daubneyi</name>
    <dbReference type="NCBI Taxonomy" id="300641"/>
    <lineage>
        <taxon>Eukaryota</taxon>
        <taxon>Metazoa</taxon>
        <taxon>Spiralia</taxon>
        <taxon>Lophotrochozoa</taxon>
        <taxon>Platyhelminthes</taxon>
        <taxon>Trematoda</taxon>
        <taxon>Digenea</taxon>
        <taxon>Plagiorchiida</taxon>
        <taxon>Pronocephalata</taxon>
        <taxon>Paramphistomoidea</taxon>
        <taxon>Paramphistomidae</taxon>
        <taxon>Calicophoron</taxon>
    </lineage>
</organism>
<feature type="compositionally biased region" description="Basic and acidic residues" evidence="2">
    <location>
        <begin position="629"/>
        <end position="645"/>
    </location>
</feature>
<dbReference type="SUPFAM" id="SSF49899">
    <property type="entry name" value="Concanavalin A-like lectins/glucanases"/>
    <property type="match status" value="1"/>
</dbReference>
<sequence>MKIEFDFPFTLQYGDTLEIRGTAGSEKFALNLLSDYLAFDPVECDKIVNDEEYVDALPIVETQPLQIIFENSGDWDVNAYSPETSSSCHGRTARRFGFRKDENFICKVCIRTDFYEVSLNGMPLAHSEHLVPVGSVHGMVIEGDSSISDLNYNNLLEATQYKVIHKDGSPKLVVADNRNHGSGTHKKPVQNSCPQVEEDQRRFLSRSAANILDCAQQEADGTDVENNEDHHLRLTRANSYQLVFGLDDEGDGDEILHGSAVPKSIMPQSQTDLLLMDDPNFVLESDGSETPKTVIGRKPSLPPAPNTRGNTSLARRFKARHSENKTAANVLPTPPEGILPKKYKFSASLQSIPAQATEDNKVNVTDSTYVKSNSNEHKAGYASKGSDTEISAPRSTDNVNKDQTEAQPTKIKLYRSHSVHNVSLDLKSEAHDNLKTYRHYHRPGKDRAVRRVHTMAPSRPNDHPSCANLLRSPLSVLDERWDQILPKIKPNMTQGRTSAENSPLTPTKSKIRRRYTVSYKHWYSQLGKRIHPHAKTFHYGSRPQREDDSDQGGDKQSSDNLITRSSEMEVTKNKGENPEGHLNVRGSSAYQSDGDPSGNLSSVASNSSSAYESAGSLETGTHKNPKVKAQRESDVPNPMKLEKNPSEPMLFIDKHPDDEEPCILESNVRKSHEIFSLYPWPERPTIQLELLVPNRYLRVSKERGETTPSPTLTDDSSKQCLVSLPVLPSRELPYSIVNNMKSPQREPVADQSTKNELHNDTTKVYPVVSPNSSDREKRRSRLPRPSSVYVSGTSAAANNSPTDQTATSPSVARHWSFLKSETRMNGNTPHQDTESNQAQFISKLPVRKVIELRGIVLENDTVEKDKNEFTKQSDATNDAVKNEQPDNPPRTKPITPKIFRSFMNKSPKQPKTDTDERDSISSITNGSTTVDSRDDALAQKVSALKPPPSPNMNSKEAKSGAPSRSPNSIKKLVSSPRKWISRKLAGTKK</sequence>
<dbReference type="InterPro" id="IPR001079">
    <property type="entry name" value="Galectin_CRD"/>
</dbReference>
<dbReference type="InterPro" id="IPR013320">
    <property type="entry name" value="ConA-like_dom_sf"/>
</dbReference>
<dbReference type="Proteomes" id="UP001497525">
    <property type="component" value="Unassembled WGS sequence"/>
</dbReference>